<keyword evidence="4 7" id="KW-0677">Repeat</keyword>
<comment type="catalytic activity">
    <reaction evidence="7">
        <text>a UDP-3-O-[(3R)-3-hydroxyacyl]-alpha-D-glucosamine + a (3R)-hydroxyacyl-[ACP] = a UDP-2-N,3-O-bis[(3R)-3-hydroxyacyl]-alpha-D-glucosamine + holo-[ACP] + H(+)</text>
        <dbReference type="Rhea" id="RHEA:53836"/>
        <dbReference type="Rhea" id="RHEA-COMP:9685"/>
        <dbReference type="Rhea" id="RHEA-COMP:9945"/>
        <dbReference type="ChEBI" id="CHEBI:15378"/>
        <dbReference type="ChEBI" id="CHEBI:64479"/>
        <dbReference type="ChEBI" id="CHEBI:78827"/>
        <dbReference type="ChEBI" id="CHEBI:137740"/>
        <dbReference type="ChEBI" id="CHEBI:137748"/>
        <dbReference type="EC" id="2.3.1.191"/>
    </reaction>
</comment>
<dbReference type="PROSITE" id="PS00101">
    <property type="entry name" value="HEXAPEP_TRANSFERASES"/>
    <property type="match status" value="2"/>
</dbReference>
<evidence type="ECO:0000256" key="1">
    <source>
        <dbReference type="ARBA" id="ARBA00022516"/>
    </source>
</evidence>
<keyword evidence="5 7" id="KW-0443">Lipid metabolism</keyword>
<dbReference type="SUPFAM" id="SSF51161">
    <property type="entry name" value="Trimeric LpxA-like enzymes"/>
    <property type="match status" value="1"/>
</dbReference>
<dbReference type="InterPro" id="IPR018357">
    <property type="entry name" value="Hexapep_transf_CS"/>
</dbReference>
<evidence type="ECO:0000256" key="7">
    <source>
        <dbReference type="HAMAP-Rule" id="MF_00523"/>
    </source>
</evidence>
<gene>
    <name evidence="7 8" type="primary">lpxD</name>
    <name evidence="8" type="ORF">AQS8620_01474</name>
</gene>
<comment type="subunit">
    <text evidence="7">Homotrimer.</text>
</comment>
<dbReference type="InterPro" id="IPR007691">
    <property type="entry name" value="LpxD"/>
</dbReference>
<dbReference type="GO" id="GO:0016020">
    <property type="term" value="C:membrane"/>
    <property type="evidence" value="ECO:0007669"/>
    <property type="project" value="GOC"/>
</dbReference>
<reference evidence="8 9" key="1">
    <citation type="submission" date="2017-03" db="EMBL/GenBank/DDBJ databases">
        <authorList>
            <person name="Afonso C.L."/>
            <person name="Miller P.J."/>
            <person name="Scott M.A."/>
            <person name="Spackman E."/>
            <person name="Goraichik I."/>
            <person name="Dimitrov K.M."/>
            <person name="Suarez D.L."/>
            <person name="Swayne D.E."/>
        </authorList>
    </citation>
    <scope>NUCLEOTIDE SEQUENCE [LARGE SCALE GENOMIC DNA]</scope>
    <source>
        <strain evidence="8 9">CECT 8620</strain>
    </source>
</reference>
<evidence type="ECO:0000313" key="8">
    <source>
        <dbReference type="EMBL" id="SLN39531.1"/>
    </source>
</evidence>
<organism evidence="8 9">
    <name type="scientific">Aquimixticola soesokkakensis</name>
    <dbReference type="NCBI Taxonomy" id="1519096"/>
    <lineage>
        <taxon>Bacteria</taxon>
        <taxon>Pseudomonadati</taxon>
        <taxon>Pseudomonadota</taxon>
        <taxon>Alphaproteobacteria</taxon>
        <taxon>Rhodobacterales</taxon>
        <taxon>Paracoccaceae</taxon>
        <taxon>Aquimixticola</taxon>
    </lineage>
</organism>
<sequence>MSAITMAELATRIGGQLVGDGTVVVTSAAEPKDAGAQDVALAMDPRFAQGLAGSGAVAAVLWAEADFATLQQQSNLKAAILVGRARLAMAGITASFDRSMQVEAGIHPMAYVDPTAELGADVALGPFVCVGAGAKIGARSRIGANVSIGAGVVIGEGAVIHAGVVLNAHVTIGARFIAQPNAVVGGDGFSFVTAEKSNMEEARETLGTASVDHGAQDWLRIASIGGVVIGDDVEIGSNACVDQGTIRATRIGSGTKIDNQVQVGHNVVIGRNCLLCGQSGVAGSAVIGDNVVIGGRAAIADNLKIGDGAIIGGGAGVLSNVPAGRAMMGTPAVQMKTHVEMYKALRRLPRVLRDMTASQKPVSTTENSD</sequence>
<dbReference type="RefSeq" id="WP_085836403.1">
    <property type="nucleotide sequence ID" value="NZ_FWFS01000005.1"/>
</dbReference>
<dbReference type="Pfam" id="PF00132">
    <property type="entry name" value="Hexapep"/>
    <property type="match status" value="3"/>
</dbReference>
<name>A0A1Y5SFX9_9RHOB</name>
<dbReference type="GO" id="GO:0009245">
    <property type="term" value="P:lipid A biosynthetic process"/>
    <property type="evidence" value="ECO:0007669"/>
    <property type="project" value="UniProtKB-UniRule"/>
</dbReference>
<evidence type="ECO:0000256" key="6">
    <source>
        <dbReference type="ARBA" id="ARBA00023315"/>
    </source>
</evidence>
<dbReference type="PANTHER" id="PTHR43378">
    <property type="entry name" value="UDP-3-O-ACYLGLUCOSAMINE N-ACYLTRANSFERASE"/>
    <property type="match status" value="1"/>
</dbReference>
<dbReference type="CDD" id="cd03352">
    <property type="entry name" value="LbH_LpxD"/>
    <property type="match status" value="1"/>
</dbReference>
<evidence type="ECO:0000313" key="9">
    <source>
        <dbReference type="Proteomes" id="UP000193862"/>
    </source>
</evidence>
<dbReference type="EMBL" id="FWFS01000005">
    <property type="protein sequence ID" value="SLN39531.1"/>
    <property type="molecule type" value="Genomic_DNA"/>
</dbReference>
<evidence type="ECO:0000256" key="4">
    <source>
        <dbReference type="ARBA" id="ARBA00022737"/>
    </source>
</evidence>
<keyword evidence="6 7" id="KW-0012">Acyltransferase</keyword>
<comment type="pathway">
    <text evidence="7">Bacterial outer membrane biogenesis; LPS lipid A biosynthesis.</text>
</comment>
<evidence type="ECO:0000256" key="2">
    <source>
        <dbReference type="ARBA" id="ARBA00022556"/>
    </source>
</evidence>
<dbReference type="AlphaFoldDB" id="A0A1Y5SFX9"/>
<feature type="active site" description="Proton acceptor" evidence="7">
    <location>
        <position position="265"/>
    </location>
</feature>
<keyword evidence="3 7" id="KW-0808">Transferase</keyword>
<dbReference type="GO" id="GO:0103118">
    <property type="term" value="F:UDP-3-O-[(3R)-3-hydroxyacyl]-glucosamine N-acyltransferase activity"/>
    <property type="evidence" value="ECO:0007669"/>
    <property type="project" value="UniProtKB-EC"/>
</dbReference>
<keyword evidence="2 7" id="KW-0441">Lipid A biosynthesis</keyword>
<dbReference type="PANTHER" id="PTHR43378:SF2">
    <property type="entry name" value="UDP-3-O-ACYLGLUCOSAMINE N-ACYLTRANSFERASE 1, MITOCHONDRIAL-RELATED"/>
    <property type="match status" value="1"/>
</dbReference>
<dbReference type="HAMAP" id="MF_00523">
    <property type="entry name" value="LpxD"/>
    <property type="match status" value="1"/>
</dbReference>
<dbReference type="InterPro" id="IPR001451">
    <property type="entry name" value="Hexapep"/>
</dbReference>
<evidence type="ECO:0000256" key="5">
    <source>
        <dbReference type="ARBA" id="ARBA00023098"/>
    </source>
</evidence>
<dbReference type="InterPro" id="IPR011004">
    <property type="entry name" value="Trimer_LpxA-like_sf"/>
</dbReference>
<protein>
    <recommendedName>
        <fullName evidence="7">UDP-3-O-acylglucosamine N-acyltransferase</fullName>
        <ecNumber evidence="7">2.3.1.191</ecNumber>
    </recommendedName>
</protein>
<dbReference type="EC" id="2.3.1.191" evidence="7"/>
<dbReference type="UniPathway" id="UPA00973"/>
<comment type="function">
    <text evidence="7">Catalyzes the N-acylation of UDP-3-O-acylglucosamine using 3-hydroxyacyl-ACP as the acyl donor. Is involved in the biosynthesis of lipid A, a phosphorylated glycolipid that anchors the lipopolysaccharide to the outer membrane of the cell.</text>
</comment>
<keyword evidence="1 7" id="KW-0444">Lipid biosynthesis</keyword>
<keyword evidence="9" id="KW-1185">Reference proteome</keyword>
<dbReference type="GO" id="GO:0016410">
    <property type="term" value="F:N-acyltransferase activity"/>
    <property type="evidence" value="ECO:0007669"/>
    <property type="project" value="InterPro"/>
</dbReference>
<accession>A0A1Y5SFX9</accession>
<evidence type="ECO:0000256" key="3">
    <source>
        <dbReference type="ARBA" id="ARBA00022679"/>
    </source>
</evidence>
<proteinExistence type="inferred from homology"/>
<comment type="similarity">
    <text evidence="7">Belongs to the transferase hexapeptide repeat family. LpxD subfamily.</text>
</comment>
<dbReference type="Gene3D" id="2.160.10.10">
    <property type="entry name" value="Hexapeptide repeat proteins"/>
    <property type="match status" value="1"/>
</dbReference>
<dbReference type="OrthoDB" id="9784739at2"/>
<dbReference type="NCBIfam" id="NF002060">
    <property type="entry name" value="PRK00892.1"/>
    <property type="match status" value="1"/>
</dbReference>
<dbReference type="Proteomes" id="UP000193862">
    <property type="component" value="Unassembled WGS sequence"/>
</dbReference>
<dbReference type="Gene3D" id="3.40.1390.10">
    <property type="entry name" value="MurE/MurF, N-terminal domain"/>
    <property type="match status" value="1"/>
</dbReference>